<keyword evidence="2" id="KW-1185">Reference proteome</keyword>
<sequence length="246" mass="27356">MTPRPPRRIPRPPRPLRRLGDLARRGFAWWLDYVYVGFWQAHALLFPASNRRFLEDTDPAAAPVLLIPGIYETWQFLHPVAKRLHALGHPVHVVHGLGYNSGTIEAMAAVVAAHLRENDLRDVVIVAHSKGGLIGKTVMSATDEGHRVRSMVAINTPFSGSVYARFAPLRSIQEFSPRHAGLIRLAENLEINRSIVSIYSLFDPHIPGGSHLEGATNVQLDTMGHFRPIADHRLLAAVEESLPPRP</sequence>
<organism evidence="1 2">
    <name type="scientific">Arthrobacter halodurans</name>
    <dbReference type="NCBI Taxonomy" id="516699"/>
    <lineage>
        <taxon>Bacteria</taxon>
        <taxon>Bacillati</taxon>
        <taxon>Actinomycetota</taxon>
        <taxon>Actinomycetes</taxon>
        <taxon>Micrococcales</taxon>
        <taxon>Micrococcaceae</taxon>
        <taxon>Arthrobacter</taxon>
    </lineage>
</organism>
<name>A0ABV4UPZ8_9MICC</name>
<dbReference type="Gene3D" id="3.40.50.1820">
    <property type="entry name" value="alpha/beta hydrolase"/>
    <property type="match status" value="1"/>
</dbReference>
<dbReference type="RefSeq" id="WP_373972172.1">
    <property type="nucleotide sequence ID" value="NZ_JBHDLJ010000007.1"/>
</dbReference>
<dbReference type="InterPro" id="IPR029058">
    <property type="entry name" value="AB_hydrolase_fold"/>
</dbReference>
<accession>A0ABV4UPZ8</accession>
<comment type="caution">
    <text evidence="1">The sequence shown here is derived from an EMBL/GenBank/DDBJ whole genome shotgun (WGS) entry which is preliminary data.</text>
</comment>
<reference evidence="1 2" key="1">
    <citation type="submission" date="2024-09" db="EMBL/GenBank/DDBJ databases">
        <authorList>
            <person name="Salinas-Garcia M.A."/>
            <person name="Prieme A."/>
        </authorList>
    </citation>
    <scope>NUCLEOTIDE SEQUENCE [LARGE SCALE GENOMIC DNA]</scope>
    <source>
        <strain evidence="1 2">DSM 21081</strain>
    </source>
</reference>
<gene>
    <name evidence="1" type="ORF">ACETWP_10420</name>
</gene>
<dbReference type="Proteomes" id="UP001575652">
    <property type="component" value="Unassembled WGS sequence"/>
</dbReference>
<dbReference type="SUPFAM" id="SSF53474">
    <property type="entry name" value="alpha/beta-Hydrolases"/>
    <property type="match status" value="1"/>
</dbReference>
<proteinExistence type="predicted"/>
<protein>
    <submittedName>
        <fullName evidence="1">Esterase/lipase family protein</fullName>
    </submittedName>
</protein>
<evidence type="ECO:0000313" key="1">
    <source>
        <dbReference type="EMBL" id="MFB0835001.1"/>
    </source>
</evidence>
<evidence type="ECO:0000313" key="2">
    <source>
        <dbReference type="Proteomes" id="UP001575652"/>
    </source>
</evidence>
<dbReference type="EMBL" id="JBHDLJ010000007">
    <property type="protein sequence ID" value="MFB0835001.1"/>
    <property type="molecule type" value="Genomic_DNA"/>
</dbReference>